<organism evidence="2 3">
    <name type="scientific">Paraburkholderia piptadeniae</name>
    <dbReference type="NCBI Taxonomy" id="1701573"/>
    <lineage>
        <taxon>Bacteria</taxon>
        <taxon>Pseudomonadati</taxon>
        <taxon>Pseudomonadota</taxon>
        <taxon>Betaproteobacteria</taxon>
        <taxon>Burkholderiales</taxon>
        <taxon>Burkholderiaceae</taxon>
        <taxon>Paraburkholderia</taxon>
    </lineage>
</organism>
<name>A0A1N7STE9_9BURK</name>
<evidence type="ECO:0000313" key="2">
    <source>
        <dbReference type="EMBL" id="SIT50743.1"/>
    </source>
</evidence>
<dbReference type="AlphaFoldDB" id="A0A1N7STE9"/>
<accession>A0A1N7STE9</accession>
<dbReference type="RefSeq" id="WP_143811141.1">
    <property type="nucleotide sequence ID" value="NZ_CYGY02000093.1"/>
</dbReference>
<reference evidence="2" key="1">
    <citation type="submission" date="2016-12" db="EMBL/GenBank/DDBJ databases">
        <authorList>
            <person name="Moulin L."/>
        </authorList>
    </citation>
    <scope>NUCLEOTIDE SEQUENCE [LARGE SCALE GENOMIC DNA]</scope>
    <source>
        <strain evidence="2">STM 7183</strain>
    </source>
</reference>
<gene>
    <name evidence="2" type="ORF">BN2476_930041</name>
</gene>
<evidence type="ECO:0000256" key="1">
    <source>
        <dbReference type="SAM" id="Phobius"/>
    </source>
</evidence>
<keyword evidence="1" id="KW-0812">Transmembrane</keyword>
<comment type="caution">
    <text evidence="2">The sequence shown here is derived from an EMBL/GenBank/DDBJ whole genome shotgun (WGS) entry which is preliminary data.</text>
</comment>
<dbReference type="EMBL" id="CYGY02000093">
    <property type="protein sequence ID" value="SIT50743.1"/>
    <property type="molecule type" value="Genomic_DNA"/>
</dbReference>
<feature type="transmembrane region" description="Helical" evidence="1">
    <location>
        <begin position="12"/>
        <end position="35"/>
    </location>
</feature>
<keyword evidence="1" id="KW-0472">Membrane</keyword>
<protein>
    <submittedName>
        <fullName evidence="2">Uncharacterized protein</fullName>
    </submittedName>
</protein>
<evidence type="ECO:0000313" key="3">
    <source>
        <dbReference type="Proteomes" id="UP000195569"/>
    </source>
</evidence>
<keyword evidence="1" id="KW-1133">Transmembrane helix</keyword>
<proteinExistence type="predicted"/>
<keyword evidence="3" id="KW-1185">Reference proteome</keyword>
<dbReference type="Proteomes" id="UP000195569">
    <property type="component" value="Unassembled WGS sequence"/>
</dbReference>
<sequence length="77" mass="8235">MIRLQIRHKTGPVVLVIGLFVAIIVAIATVGQTILVPAPATTGVTAVATPAHDAWRADRFHCLIHGKYCVSDVLRGH</sequence>